<dbReference type="Pfam" id="PF02362">
    <property type="entry name" value="B3"/>
    <property type="match status" value="2"/>
</dbReference>
<evidence type="ECO:0000256" key="3">
    <source>
        <dbReference type="ARBA" id="ARBA00023125"/>
    </source>
</evidence>
<dbReference type="SMR" id="A0A0B2RGJ8"/>
<reference evidence="8" key="1">
    <citation type="submission" date="2014-07" db="EMBL/GenBank/DDBJ databases">
        <title>Identification of a novel salt tolerance gene in wild soybean by whole-genome sequencing.</title>
        <authorList>
            <person name="Lam H.-M."/>
            <person name="Qi X."/>
            <person name="Li M.-W."/>
            <person name="Liu X."/>
            <person name="Xie M."/>
            <person name="Ni M."/>
            <person name="Xu X."/>
        </authorList>
    </citation>
    <scope>NUCLEOTIDE SEQUENCE [LARGE SCALE GENOMIC DNA]</scope>
    <source>
        <tissue evidence="8">Root</tissue>
    </source>
</reference>
<keyword evidence="3" id="KW-0238">DNA-binding</keyword>
<dbReference type="CDD" id="cd10017">
    <property type="entry name" value="B3_DNA"/>
    <property type="match status" value="2"/>
</dbReference>
<proteinExistence type="predicted"/>
<dbReference type="EMBL" id="QZWG01000003">
    <property type="protein sequence ID" value="RZC22340.1"/>
    <property type="molecule type" value="Genomic_DNA"/>
</dbReference>
<dbReference type="InterPro" id="IPR015300">
    <property type="entry name" value="DNA-bd_pseudobarrel_sf"/>
</dbReference>
<feature type="region of interest" description="Disordered" evidence="6">
    <location>
        <begin position="139"/>
        <end position="167"/>
    </location>
</feature>
<dbReference type="InterPro" id="IPR003340">
    <property type="entry name" value="B3_DNA-bd"/>
</dbReference>
<feature type="domain" description="TF-B3" evidence="7">
    <location>
        <begin position="217"/>
        <end position="298"/>
    </location>
</feature>
<dbReference type="PANTHER" id="PTHR31920">
    <property type="entry name" value="B3 DOMAIN-CONTAINING"/>
    <property type="match status" value="1"/>
</dbReference>
<evidence type="ECO:0000256" key="5">
    <source>
        <dbReference type="ARBA" id="ARBA00023242"/>
    </source>
</evidence>
<feature type="domain" description="TF-B3" evidence="7">
    <location>
        <begin position="14"/>
        <end position="107"/>
    </location>
</feature>
<evidence type="ECO:0000313" key="9">
    <source>
        <dbReference type="EMBL" id="RZC22340.1"/>
    </source>
</evidence>
<dbReference type="SUPFAM" id="SSF101936">
    <property type="entry name" value="DNA-binding pseudobarrel domain"/>
    <property type="match status" value="2"/>
</dbReference>
<keyword evidence="5" id="KW-0539">Nucleus</keyword>
<dbReference type="PROSITE" id="PS50863">
    <property type="entry name" value="B3"/>
    <property type="match status" value="2"/>
</dbReference>
<sequence>MESALPSHGDKSLQEFFKVFLLRTGSTKLQIPTSFTKFFNGVLPLKVTLVDHDRKSWDVYLEKTEGCLVFKDGWQQFAKEKVLEDGDFLVFQYDGRSTFNVKIFSKTGCRKVAAPASSAKIEPTVILDEDSDQRCSKEIQCGRKRKQSPPSLKTNEESVLEGPCPSEGARFKSKRVYEEKDDHNEKKPDPTKCVPLQNSHHFQIYFNAPWRLKKVEIPRSVLRKTNIKLMSKISLRDENGKLWPASIISIKKEYRHFLGGGWNDFRRSYNIQEGDRCDFEFVVDKANAAQELLVRVRSKCSFGWVDCK</sequence>
<dbReference type="EMBL" id="KN651118">
    <property type="protein sequence ID" value="KHN31454.1"/>
    <property type="molecule type" value="Genomic_DNA"/>
</dbReference>
<dbReference type="Proteomes" id="UP000053555">
    <property type="component" value="Unassembled WGS sequence"/>
</dbReference>
<accession>A0A0B2RGJ8</accession>
<evidence type="ECO:0000256" key="1">
    <source>
        <dbReference type="ARBA" id="ARBA00004123"/>
    </source>
</evidence>
<keyword evidence="2" id="KW-0805">Transcription regulation</keyword>
<evidence type="ECO:0000256" key="6">
    <source>
        <dbReference type="SAM" id="MobiDB-lite"/>
    </source>
</evidence>
<name>A0A0B2RGJ8_GLYSO</name>
<dbReference type="Proteomes" id="UP000289340">
    <property type="component" value="Chromosome 3"/>
</dbReference>
<keyword evidence="10" id="KW-1185">Reference proteome</keyword>
<protein>
    <submittedName>
        <fullName evidence="8">Putative B3 domain-containing protein</fullName>
    </submittedName>
</protein>
<gene>
    <name evidence="9" type="ORF">D0Y65_008143</name>
    <name evidence="8" type="ORF">glysoja_035561</name>
</gene>
<dbReference type="PANTHER" id="PTHR31920:SF149">
    <property type="entry name" value="B3 DOMAIN-CONTAINING PROTEIN OS01G0723500-LIKE ISOFORM X1"/>
    <property type="match status" value="1"/>
</dbReference>
<dbReference type="Gramene" id="XM_028370888.1">
    <property type="protein sequence ID" value="XP_028226689.1"/>
    <property type="gene ID" value="LOC114407694"/>
</dbReference>
<dbReference type="GO" id="GO:0003677">
    <property type="term" value="F:DNA binding"/>
    <property type="evidence" value="ECO:0007669"/>
    <property type="project" value="UniProtKB-KW"/>
</dbReference>
<comment type="subcellular location">
    <subcellularLocation>
        <location evidence="1">Nucleus</location>
    </subcellularLocation>
</comment>
<evidence type="ECO:0000256" key="2">
    <source>
        <dbReference type="ARBA" id="ARBA00023015"/>
    </source>
</evidence>
<dbReference type="SMART" id="SM01019">
    <property type="entry name" value="B3"/>
    <property type="match status" value="2"/>
</dbReference>
<dbReference type="GO" id="GO:0005634">
    <property type="term" value="C:nucleus"/>
    <property type="evidence" value="ECO:0007669"/>
    <property type="project" value="UniProtKB-SubCell"/>
</dbReference>
<evidence type="ECO:0000256" key="4">
    <source>
        <dbReference type="ARBA" id="ARBA00023163"/>
    </source>
</evidence>
<reference evidence="9 10" key="2">
    <citation type="submission" date="2018-09" db="EMBL/GenBank/DDBJ databases">
        <title>A high-quality reference genome of wild soybean provides a powerful tool to mine soybean genomes.</title>
        <authorList>
            <person name="Xie M."/>
            <person name="Chung C.Y.L."/>
            <person name="Li M.-W."/>
            <person name="Wong F.-L."/>
            <person name="Chan T.-F."/>
            <person name="Lam H.-M."/>
        </authorList>
    </citation>
    <scope>NUCLEOTIDE SEQUENCE [LARGE SCALE GENOMIC DNA]</scope>
    <source>
        <strain evidence="10">cv. W05</strain>
        <tissue evidence="9">Hypocotyl of etiolated seedlings</tissue>
    </source>
</reference>
<evidence type="ECO:0000313" key="8">
    <source>
        <dbReference type="EMBL" id="KHN31454.1"/>
    </source>
</evidence>
<evidence type="ECO:0000313" key="10">
    <source>
        <dbReference type="Proteomes" id="UP000289340"/>
    </source>
</evidence>
<evidence type="ECO:0000259" key="7">
    <source>
        <dbReference type="PROSITE" id="PS50863"/>
    </source>
</evidence>
<dbReference type="Gene3D" id="2.40.330.10">
    <property type="entry name" value="DNA-binding pseudobarrel domain"/>
    <property type="match status" value="2"/>
</dbReference>
<dbReference type="InterPro" id="IPR050655">
    <property type="entry name" value="Plant_B3_domain"/>
</dbReference>
<keyword evidence="4" id="KW-0804">Transcription</keyword>
<organism evidence="8">
    <name type="scientific">Glycine soja</name>
    <name type="common">Wild soybean</name>
    <dbReference type="NCBI Taxonomy" id="3848"/>
    <lineage>
        <taxon>Eukaryota</taxon>
        <taxon>Viridiplantae</taxon>
        <taxon>Streptophyta</taxon>
        <taxon>Embryophyta</taxon>
        <taxon>Tracheophyta</taxon>
        <taxon>Spermatophyta</taxon>
        <taxon>Magnoliopsida</taxon>
        <taxon>eudicotyledons</taxon>
        <taxon>Gunneridae</taxon>
        <taxon>Pentapetalae</taxon>
        <taxon>rosids</taxon>
        <taxon>fabids</taxon>
        <taxon>Fabales</taxon>
        <taxon>Fabaceae</taxon>
        <taxon>Papilionoideae</taxon>
        <taxon>50 kb inversion clade</taxon>
        <taxon>NPAAA clade</taxon>
        <taxon>indigoferoid/millettioid clade</taxon>
        <taxon>Phaseoleae</taxon>
        <taxon>Glycine</taxon>
        <taxon>Glycine subgen. Soja</taxon>
    </lineage>
</organism>
<dbReference type="AlphaFoldDB" id="A0A0B2RGJ8"/>